<dbReference type="InterPro" id="IPR010896">
    <property type="entry name" value="NUMOD1"/>
</dbReference>
<feature type="domain" description="HNH nuclease" evidence="1">
    <location>
        <begin position="61"/>
        <end position="109"/>
    </location>
</feature>
<evidence type="ECO:0000313" key="3">
    <source>
        <dbReference type="Proteomes" id="UP001140817"/>
    </source>
</evidence>
<organism evidence="2 3">
    <name type="scientific">Terrisporobacter muris</name>
    <dbReference type="NCBI Taxonomy" id="2963284"/>
    <lineage>
        <taxon>Bacteria</taxon>
        <taxon>Bacillati</taxon>
        <taxon>Bacillota</taxon>
        <taxon>Clostridia</taxon>
        <taxon>Peptostreptococcales</taxon>
        <taxon>Peptostreptococcaceae</taxon>
        <taxon>Terrisporobacter</taxon>
    </lineage>
</organism>
<dbReference type="Gene3D" id="1.10.10.10">
    <property type="entry name" value="Winged helix-like DNA-binding domain superfamily/Winged helix DNA-binding domain"/>
    <property type="match status" value="1"/>
</dbReference>
<dbReference type="AlphaFoldDB" id="A0A9X2S0J0"/>
<accession>A0A9X2S0J0</accession>
<dbReference type="InterPro" id="IPR036388">
    <property type="entry name" value="WH-like_DNA-bd_sf"/>
</dbReference>
<protein>
    <submittedName>
        <fullName evidence="2">NUMOD4 domain-containing protein</fullName>
    </submittedName>
</protein>
<dbReference type="InterPro" id="IPR003615">
    <property type="entry name" value="HNH_nuc"/>
</dbReference>
<sequence>MEIWKDIICYEGIYQVSSLGRVKRIANYKNQSGKEWASNKILKPATKNNGYMFVALSKDGKVSHKHIHRLVAEAFIPNPLNKSTVNHKDGNKSNNNVDNLEWTTQSENNIHSIKVLKRNSKNKSDSRPVLQFDKNGNFIKEYPSMREAQRQTGIDAIDKVCNHYKYRKTAGGYVWEYKDNYNKSVETIETTSNDGRE</sequence>
<dbReference type="Pfam" id="PF07453">
    <property type="entry name" value="NUMOD1"/>
    <property type="match status" value="1"/>
</dbReference>
<dbReference type="Proteomes" id="UP001140817">
    <property type="component" value="Unassembled WGS sequence"/>
</dbReference>
<dbReference type="InterPro" id="IPR003647">
    <property type="entry name" value="Intron_nuc_1_rpt"/>
</dbReference>
<evidence type="ECO:0000259" key="1">
    <source>
        <dbReference type="SMART" id="SM00507"/>
    </source>
</evidence>
<dbReference type="SMART" id="SM00507">
    <property type="entry name" value="HNHc"/>
    <property type="match status" value="1"/>
</dbReference>
<dbReference type="EMBL" id="JANKBY010000021">
    <property type="protein sequence ID" value="MCR1821819.1"/>
    <property type="molecule type" value="Genomic_DNA"/>
</dbReference>
<name>A0A9X2S0J0_9FIRM</name>
<gene>
    <name evidence="2" type="ORF">NSA58_03365</name>
</gene>
<dbReference type="Gene3D" id="3.90.75.20">
    <property type="match status" value="1"/>
</dbReference>
<dbReference type="SUPFAM" id="SSF54060">
    <property type="entry name" value="His-Me finger endonucleases"/>
    <property type="match status" value="1"/>
</dbReference>
<dbReference type="RefSeq" id="WP_257560082.1">
    <property type="nucleotide sequence ID" value="NZ_JANKBY010000021.1"/>
</dbReference>
<dbReference type="SMART" id="SM00497">
    <property type="entry name" value="IENR1"/>
    <property type="match status" value="1"/>
</dbReference>
<dbReference type="InterPro" id="IPR010902">
    <property type="entry name" value="NUMOD4"/>
</dbReference>
<evidence type="ECO:0000313" key="2">
    <source>
        <dbReference type="EMBL" id="MCR1821819.1"/>
    </source>
</evidence>
<dbReference type="Pfam" id="PF07463">
    <property type="entry name" value="NUMOD4"/>
    <property type="match status" value="1"/>
</dbReference>
<comment type="caution">
    <text evidence="2">The sequence shown here is derived from an EMBL/GenBank/DDBJ whole genome shotgun (WGS) entry which is preliminary data.</text>
</comment>
<dbReference type="Pfam" id="PF13392">
    <property type="entry name" value="HNH_3"/>
    <property type="match status" value="1"/>
</dbReference>
<reference evidence="2" key="1">
    <citation type="submission" date="2022-07" db="EMBL/GenBank/DDBJ databases">
        <title>Enhanced cultured diversity of the mouse gut microbiota enables custom-made synthetic communities.</title>
        <authorList>
            <person name="Afrizal A."/>
        </authorList>
    </citation>
    <scope>NUCLEOTIDE SEQUENCE</scope>
    <source>
        <strain evidence="2">DSM 29186</strain>
    </source>
</reference>
<dbReference type="GO" id="GO:0016788">
    <property type="term" value="F:hydrolase activity, acting on ester bonds"/>
    <property type="evidence" value="ECO:0007669"/>
    <property type="project" value="InterPro"/>
</dbReference>
<proteinExistence type="predicted"/>
<dbReference type="InterPro" id="IPR044925">
    <property type="entry name" value="His-Me_finger_sf"/>
</dbReference>
<keyword evidence="3" id="KW-1185">Reference proteome</keyword>